<evidence type="ECO:0000256" key="1">
    <source>
        <dbReference type="SAM" id="MobiDB-lite"/>
    </source>
</evidence>
<dbReference type="Proteomes" id="UP000016932">
    <property type="component" value="Unassembled WGS sequence"/>
</dbReference>
<dbReference type="VEuPathDB" id="FungiDB:MYCFIDRAFT_182215"/>
<reference evidence="2 3" key="1">
    <citation type="journal article" date="2012" name="PLoS Pathog.">
        <title>Diverse lifestyles and strategies of plant pathogenesis encoded in the genomes of eighteen Dothideomycetes fungi.</title>
        <authorList>
            <person name="Ohm R.A."/>
            <person name="Feau N."/>
            <person name="Henrissat B."/>
            <person name="Schoch C.L."/>
            <person name="Horwitz B.A."/>
            <person name="Barry K.W."/>
            <person name="Condon B.J."/>
            <person name="Copeland A.C."/>
            <person name="Dhillon B."/>
            <person name="Glaser F."/>
            <person name="Hesse C.N."/>
            <person name="Kosti I."/>
            <person name="LaButti K."/>
            <person name="Lindquist E.A."/>
            <person name="Lucas S."/>
            <person name="Salamov A.A."/>
            <person name="Bradshaw R.E."/>
            <person name="Ciuffetti L."/>
            <person name="Hamelin R.C."/>
            <person name="Kema G.H.J."/>
            <person name="Lawrence C."/>
            <person name="Scott J.A."/>
            <person name="Spatafora J.W."/>
            <person name="Turgeon B.G."/>
            <person name="de Wit P.J.G.M."/>
            <person name="Zhong S."/>
            <person name="Goodwin S.B."/>
            <person name="Grigoriev I.V."/>
        </authorList>
    </citation>
    <scope>NUCLEOTIDE SEQUENCE [LARGE SCALE GENOMIC DNA]</scope>
    <source>
        <strain evidence="2 3">CIRAD86</strain>
    </source>
</reference>
<dbReference type="AlphaFoldDB" id="M2ZYF8"/>
<proteinExistence type="predicted"/>
<gene>
    <name evidence="2" type="ORF">MYCFIDRAFT_182215</name>
</gene>
<dbReference type="HOGENOM" id="CLU_2203319_0_0_1"/>
<feature type="compositionally biased region" description="Polar residues" evidence="1">
    <location>
        <begin position="25"/>
        <end position="36"/>
    </location>
</feature>
<dbReference type="KEGG" id="pfj:MYCFIDRAFT_182215"/>
<feature type="non-terminal residue" evidence="2">
    <location>
        <position position="1"/>
    </location>
</feature>
<organism evidence="2 3">
    <name type="scientific">Pseudocercospora fijiensis (strain CIRAD86)</name>
    <name type="common">Black leaf streak disease fungus</name>
    <name type="synonym">Mycosphaerella fijiensis</name>
    <dbReference type="NCBI Taxonomy" id="383855"/>
    <lineage>
        <taxon>Eukaryota</taxon>
        <taxon>Fungi</taxon>
        <taxon>Dikarya</taxon>
        <taxon>Ascomycota</taxon>
        <taxon>Pezizomycotina</taxon>
        <taxon>Dothideomycetes</taxon>
        <taxon>Dothideomycetidae</taxon>
        <taxon>Mycosphaerellales</taxon>
        <taxon>Mycosphaerellaceae</taxon>
        <taxon>Pseudocercospora</taxon>
    </lineage>
</organism>
<dbReference type="RefSeq" id="XP_007924608.1">
    <property type="nucleotide sequence ID" value="XM_007926417.1"/>
</dbReference>
<evidence type="ECO:0000313" key="3">
    <source>
        <dbReference type="Proteomes" id="UP000016932"/>
    </source>
</evidence>
<sequence length="108" mass="12563">TPAPQNFRHHTLRLPPPPPSSPTFSAQASSITPTTNPFIHRLHRRPQHRSRTLQNRKSQDCGFCAIWFWRLMKKKKKKKKKKLTLMCCFCMYKVTLIEDPGIHVLGQG</sequence>
<feature type="region of interest" description="Disordered" evidence="1">
    <location>
        <begin position="1"/>
        <end position="36"/>
    </location>
</feature>
<keyword evidence="3" id="KW-1185">Reference proteome</keyword>
<protein>
    <submittedName>
        <fullName evidence="2">Uncharacterized protein</fullName>
    </submittedName>
</protein>
<dbReference type="EMBL" id="KB446557">
    <property type="protein sequence ID" value="EME83984.1"/>
    <property type="molecule type" value="Genomic_DNA"/>
</dbReference>
<name>M2ZYF8_PSEFD</name>
<dbReference type="GeneID" id="19334599"/>
<evidence type="ECO:0000313" key="2">
    <source>
        <dbReference type="EMBL" id="EME83984.1"/>
    </source>
</evidence>
<accession>M2ZYF8</accession>